<evidence type="ECO:0000313" key="2">
    <source>
        <dbReference type="Proteomes" id="UP001171945"/>
    </source>
</evidence>
<comment type="caution">
    <text evidence="1">The sequence shown here is derived from an EMBL/GenBank/DDBJ whole genome shotgun (WGS) entry which is preliminary data.</text>
</comment>
<keyword evidence="2" id="KW-1185">Reference proteome</keyword>
<evidence type="ECO:0000313" key="1">
    <source>
        <dbReference type="EMBL" id="MDM8562592.1"/>
    </source>
</evidence>
<dbReference type="EMBL" id="JAUCGM010000212">
    <property type="protein sequence ID" value="MDM8562592.1"/>
    <property type="molecule type" value="Genomic_DNA"/>
</dbReference>
<protein>
    <recommendedName>
        <fullName evidence="3">CobQ/CobB/MinD/ParA nucleotide binding domain-containing protein</fullName>
    </recommendedName>
</protein>
<reference evidence="1" key="1">
    <citation type="submission" date="2023-06" db="EMBL/GenBank/DDBJ databases">
        <title>Uncultivated large filamentous bacteria from sulfidic sediments reveal new species and different genomic features in energy metabolism and defense.</title>
        <authorList>
            <person name="Fonseca A."/>
        </authorList>
    </citation>
    <scope>NUCLEOTIDE SEQUENCE</scope>
    <source>
        <strain evidence="1">HSG4</strain>
    </source>
</reference>
<sequence length="416" mass="46479">MVGRSTALAYTAQILAAQGRKVICVDMNLEAPGLAALFGKEGEIGDGCGLVPLLVAIDNGEKPDISQHLIRVSEFEDIYCLPAGKPDANYARLLRYIDPIAWYHEERNPLHLFIEQLKTGLPFTPDVILLDARTGISALNGPLLFDLADMSIIVFFPHPQTQTGTAALTQALLAAKTHRYYNDKQAFTPEPRFLVSPMPASRVPEITQRYQNRAIEWIADWLSALESSPAGFSESEITHFVPYREAIATSDHIIEDKELWQNYEQVAEWIERFLPSLQASANSSDLNKVDILQELRFSGGAAEYQAQFIKTFVETDLIKKALNATIPLVLGRKGTGKTAIFRRIVEDHNYSSIIISSPSPLIPTELSWLLKAEGFREMERILTTMGADWRQFWTLYTGITCYFGWLLASVGSLPLS</sequence>
<dbReference type="PANTHER" id="PTHR13696:SF52">
    <property type="entry name" value="PARA FAMILY PROTEIN CT_582"/>
    <property type="match status" value="1"/>
</dbReference>
<dbReference type="Proteomes" id="UP001171945">
    <property type="component" value="Unassembled WGS sequence"/>
</dbReference>
<dbReference type="InterPro" id="IPR050678">
    <property type="entry name" value="DNA_Partitioning_ATPase"/>
</dbReference>
<dbReference type="SUPFAM" id="SSF52540">
    <property type="entry name" value="P-loop containing nucleoside triphosphate hydrolases"/>
    <property type="match status" value="1"/>
</dbReference>
<name>A0ABT7VSG4_9GAMM</name>
<dbReference type="PANTHER" id="PTHR13696">
    <property type="entry name" value="P-LOOP CONTAINING NUCLEOSIDE TRIPHOSPHATE HYDROLASE"/>
    <property type="match status" value="1"/>
</dbReference>
<proteinExistence type="predicted"/>
<evidence type="ECO:0008006" key="3">
    <source>
        <dbReference type="Google" id="ProtNLM"/>
    </source>
</evidence>
<organism evidence="1 2">
    <name type="scientific">Candidatus Marithioploca araucensis</name>
    <dbReference type="NCBI Taxonomy" id="70273"/>
    <lineage>
        <taxon>Bacteria</taxon>
        <taxon>Pseudomonadati</taxon>
        <taxon>Pseudomonadota</taxon>
        <taxon>Gammaproteobacteria</taxon>
        <taxon>Thiotrichales</taxon>
        <taxon>Thiotrichaceae</taxon>
        <taxon>Candidatus Marithioploca</taxon>
    </lineage>
</organism>
<dbReference type="InterPro" id="IPR027417">
    <property type="entry name" value="P-loop_NTPase"/>
</dbReference>
<gene>
    <name evidence="1" type="ORF">QUF54_04480</name>
</gene>
<dbReference type="Gene3D" id="3.40.50.300">
    <property type="entry name" value="P-loop containing nucleotide triphosphate hydrolases"/>
    <property type="match status" value="1"/>
</dbReference>
<dbReference type="NCBIfam" id="NF047398">
    <property type="entry name" value="AAA_KGGVGR"/>
    <property type="match status" value="1"/>
</dbReference>
<accession>A0ABT7VSG4</accession>